<dbReference type="EMBL" id="JAFFZE010000029">
    <property type="protein sequence ID" value="MCT2587899.1"/>
    <property type="molecule type" value="Genomic_DNA"/>
</dbReference>
<keyword evidence="3" id="KW-1185">Reference proteome</keyword>
<dbReference type="Pfam" id="PF11716">
    <property type="entry name" value="MDMPI_N"/>
    <property type="match status" value="1"/>
</dbReference>
<evidence type="ECO:0000313" key="2">
    <source>
        <dbReference type="EMBL" id="MCT2587899.1"/>
    </source>
</evidence>
<dbReference type="Gene3D" id="1.20.120.450">
    <property type="entry name" value="dinb family like domain"/>
    <property type="match status" value="1"/>
</dbReference>
<evidence type="ECO:0000259" key="1">
    <source>
        <dbReference type="Pfam" id="PF11716"/>
    </source>
</evidence>
<proteinExistence type="predicted"/>
<dbReference type="InterPro" id="IPR024344">
    <property type="entry name" value="MDMPI_metal-binding"/>
</dbReference>
<organism evidence="2 3">
    <name type="scientific">Actinophytocola gossypii</name>
    <dbReference type="NCBI Taxonomy" id="2812003"/>
    <lineage>
        <taxon>Bacteria</taxon>
        <taxon>Bacillati</taxon>
        <taxon>Actinomycetota</taxon>
        <taxon>Actinomycetes</taxon>
        <taxon>Pseudonocardiales</taxon>
        <taxon>Pseudonocardiaceae</taxon>
    </lineage>
</organism>
<name>A0ABT2JK47_9PSEU</name>
<gene>
    <name evidence="2" type="ORF">JT362_32770</name>
</gene>
<protein>
    <submittedName>
        <fullName evidence="2">TIGR03086 family protein</fullName>
    </submittedName>
</protein>
<dbReference type="InterPro" id="IPR034660">
    <property type="entry name" value="DinB/YfiT-like"/>
</dbReference>
<dbReference type="NCBIfam" id="TIGR03086">
    <property type="entry name" value="TIGR03086 family metal-binding protein"/>
    <property type="match status" value="1"/>
</dbReference>
<accession>A0ABT2JK47</accession>
<dbReference type="Proteomes" id="UP001156441">
    <property type="component" value="Unassembled WGS sequence"/>
</dbReference>
<comment type="caution">
    <text evidence="2">The sequence shown here is derived from an EMBL/GenBank/DDBJ whole genome shotgun (WGS) entry which is preliminary data.</text>
</comment>
<feature type="domain" description="Mycothiol-dependent maleylpyruvate isomerase metal-binding" evidence="1">
    <location>
        <begin position="14"/>
        <end position="121"/>
    </location>
</feature>
<reference evidence="2 3" key="1">
    <citation type="submission" date="2021-02" db="EMBL/GenBank/DDBJ databases">
        <title>Actinophytocola xerophila sp. nov., isolated from soil of cotton cropping field.</title>
        <authorList>
            <person name="Huang R."/>
            <person name="Chen X."/>
            <person name="Ge X."/>
            <person name="Liu W."/>
        </authorList>
    </citation>
    <scope>NUCLEOTIDE SEQUENCE [LARGE SCALE GENOMIC DNA]</scope>
    <source>
        <strain evidence="2 3">S1-96</strain>
    </source>
</reference>
<dbReference type="InterPro" id="IPR017517">
    <property type="entry name" value="Maleyloyr_isom"/>
</dbReference>
<dbReference type="SUPFAM" id="SSF109854">
    <property type="entry name" value="DinB/YfiT-like putative metalloenzymes"/>
    <property type="match status" value="1"/>
</dbReference>
<dbReference type="InterPro" id="IPR017520">
    <property type="entry name" value="CHP03086"/>
</dbReference>
<dbReference type="RefSeq" id="WP_260195810.1">
    <property type="nucleotide sequence ID" value="NZ_JAFFZE010000029.1"/>
</dbReference>
<dbReference type="NCBIfam" id="TIGR03083">
    <property type="entry name" value="maleylpyruvate isomerase family mycothiol-dependent enzyme"/>
    <property type="match status" value="1"/>
</dbReference>
<sequence length="179" mass="18684">MSADLLERAVGYALGALRSVPPAALGLPTPCRGWPLRVLVAHVDDALLALHEAADLGRVRLEPPEDPADPVSAARERARLVLGAWSRPSRASVSVAGTDLAADLLTTAGAVEVAVHGWDVARALGRDHPLPAALAAELLELSPALVTDVDRPSRFAPPIPLPRGAPPGDRLLAFLGREP</sequence>
<evidence type="ECO:0000313" key="3">
    <source>
        <dbReference type="Proteomes" id="UP001156441"/>
    </source>
</evidence>